<keyword evidence="5 9" id="KW-1133">Transmembrane helix</keyword>
<dbReference type="NCBIfam" id="TIGR00711">
    <property type="entry name" value="efflux_EmrB"/>
    <property type="match status" value="1"/>
</dbReference>
<dbReference type="InterPro" id="IPR036259">
    <property type="entry name" value="MFS_trans_sf"/>
</dbReference>
<dbReference type="Gene3D" id="1.20.1720.10">
    <property type="entry name" value="Multidrug resistance protein D"/>
    <property type="match status" value="1"/>
</dbReference>
<evidence type="ECO:0000256" key="4">
    <source>
        <dbReference type="ARBA" id="ARBA00022692"/>
    </source>
</evidence>
<feature type="domain" description="Major facilitator superfamily (MFS) profile" evidence="10">
    <location>
        <begin position="36"/>
        <end position="495"/>
    </location>
</feature>
<dbReference type="AlphaFoldDB" id="D1GLV2"/>
<sequence>MPRRPASTSAERRKRSDMTQATAASTTRQARFRWWGLAVIGIAQLMVMLDTTIVNIALPWAQRATGMSDADRQWVITAYTLAFGGLLLLGGRIGDLIGRKRAFVIAVAGFTAASAAGGAAPTAAILVGSRAAQGLFAALLIPATLAMLTTTFTEPRERAKAFGVFSSVAAAGGALGLLCGGVITQYLDWRWCLYVNVPIGVLVAVGAWLLLPGLPAQRGVRIDVPGAVLSSGGMVALVYGFSEAADEGWGSGRVVGLLVAALVLLTAFVALQAKVRDPLLPLRVLAERNRAGGFLTIALAMVGMFGLFLIMTYQLQVVMHYSPARAGLALLPATLATVLTTTQVTARLMPRVPVRLLVAPGLLLAAAGLFNLGRLTPESPYASTLLPTQILLGAGLGLVMTPCVNIATNKVPPADVGVVSAFVSTSQQIGGSIGTALLNTIATSVTATALASRAPGAAATAEATVHGYAVASLWAGGILLVTAVVAAVLIKVDLRTPAPAKAPAAPAKEEVAPGT</sequence>
<keyword evidence="3" id="KW-1003">Cell membrane</keyword>
<gene>
    <name evidence="11" type="primary">slgT</name>
</gene>
<dbReference type="PANTHER" id="PTHR42718:SF46">
    <property type="entry name" value="BLR6921 PROTEIN"/>
    <property type="match status" value="1"/>
</dbReference>
<evidence type="ECO:0000256" key="2">
    <source>
        <dbReference type="ARBA" id="ARBA00022448"/>
    </source>
</evidence>
<feature type="transmembrane region" description="Helical" evidence="9">
    <location>
        <begin position="223"/>
        <end position="242"/>
    </location>
</feature>
<feature type="transmembrane region" description="Helical" evidence="9">
    <location>
        <begin position="321"/>
        <end position="340"/>
    </location>
</feature>
<evidence type="ECO:0000256" key="6">
    <source>
        <dbReference type="ARBA" id="ARBA00023136"/>
    </source>
</evidence>
<feature type="transmembrane region" description="Helical" evidence="9">
    <location>
        <begin position="102"/>
        <end position="126"/>
    </location>
</feature>
<feature type="transmembrane region" description="Helical" evidence="9">
    <location>
        <begin position="429"/>
        <end position="451"/>
    </location>
</feature>
<keyword evidence="4 9" id="KW-0812">Transmembrane</keyword>
<feature type="transmembrane region" description="Helical" evidence="9">
    <location>
        <begin position="352"/>
        <end position="370"/>
    </location>
</feature>
<protein>
    <submittedName>
        <fullName evidence="11">Putative transport integral membrain protein</fullName>
    </submittedName>
</protein>
<dbReference type="EMBL" id="FN433113">
    <property type="protein sequence ID" value="CBA11577.1"/>
    <property type="molecule type" value="Genomic_DNA"/>
</dbReference>
<evidence type="ECO:0000256" key="8">
    <source>
        <dbReference type="SAM" id="MobiDB-lite"/>
    </source>
</evidence>
<feature type="transmembrane region" description="Helical" evidence="9">
    <location>
        <begin position="254"/>
        <end position="273"/>
    </location>
</feature>
<feature type="transmembrane region" description="Helical" evidence="9">
    <location>
        <begin position="164"/>
        <end position="187"/>
    </location>
</feature>
<feature type="transmembrane region" description="Helical" evidence="9">
    <location>
        <begin position="471"/>
        <end position="490"/>
    </location>
</feature>
<dbReference type="InterPro" id="IPR020846">
    <property type="entry name" value="MFS_dom"/>
</dbReference>
<keyword evidence="2" id="KW-0813">Transport</keyword>
<evidence type="ECO:0000256" key="7">
    <source>
        <dbReference type="ARBA" id="ARBA00023251"/>
    </source>
</evidence>
<evidence type="ECO:0000256" key="9">
    <source>
        <dbReference type="SAM" id="Phobius"/>
    </source>
</evidence>
<dbReference type="GO" id="GO:0022857">
    <property type="term" value="F:transmembrane transporter activity"/>
    <property type="evidence" value="ECO:0007669"/>
    <property type="project" value="InterPro"/>
</dbReference>
<evidence type="ECO:0000256" key="1">
    <source>
        <dbReference type="ARBA" id="ARBA00004651"/>
    </source>
</evidence>
<dbReference type="CDD" id="cd17321">
    <property type="entry name" value="MFS_MMR_MDR_like"/>
    <property type="match status" value="1"/>
</dbReference>
<feature type="region of interest" description="Disordered" evidence="8">
    <location>
        <begin position="1"/>
        <end position="24"/>
    </location>
</feature>
<dbReference type="SUPFAM" id="SSF103473">
    <property type="entry name" value="MFS general substrate transporter"/>
    <property type="match status" value="1"/>
</dbReference>
<evidence type="ECO:0000313" key="11">
    <source>
        <dbReference type="EMBL" id="CBA11577.1"/>
    </source>
</evidence>
<name>D1GLV2_9ACTN</name>
<evidence type="ECO:0000256" key="5">
    <source>
        <dbReference type="ARBA" id="ARBA00022989"/>
    </source>
</evidence>
<dbReference type="InterPro" id="IPR004638">
    <property type="entry name" value="EmrB-like"/>
</dbReference>
<dbReference type="GO" id="GO:0005886">
    <property type="term" value="C:plasma membrane"/>
    <property type="evidence" value="ECO:0007669"/>
    <property type="project" value="UniProtKB-SubCell"/>
</dbReference>
<dbReference type="PANTHER" id="PTHR42718">
    <property type="entry name" value="MAJOR FACILITATOR SUPERFAMILY MULTIDRUG TRANSPORTER MFSC"/>
    <property type="match status" value="1"/>
</dbReference>
<evidence type="ECO:0000256" key="3">
    <source>
        <dbReference type="ARBA" id="ARBA00022475"/>
    </source>
</evidence>
<feature type="transmembrane region" description="Helical" evidence="9">
    <location>
        <begin position="193"/>
        <end position="211"/>
    </location>
</feature>
<feature type="transmembrane region" description="Helical" evidence="9">
    <location>
        <begin position="34"/>
        <end position="61"/>
    </location>
</feature>
<dbReference type="Gene3D" id="1.20.1250.20">
    <property type="entry name" value="MFS general substrate transporter like domains"/>
    <property type="match status" value="1"/>
</dbReference>
<dbReference type="Pfam" id="PF07690">
    <property type="entry name" value="MFS_1"/>
    <property type="match status" value="1"/>
</dbReference>
<accession>D1GLV2</accession>
<keyword evidence="6 9" id="KW-0472">Membrane</keyword>
<feature type="transmembrane region" description="Helical" evidence="9">
    <location>
        <begin position="390"/>
        <end position="408"/>
    </location>
</feature>
<keyword evidence="7" id="KW-0046">Antibiotic resistance</keyword>
<reference evidence="11" key="1">
    <citation type="journal article" date="2009" name="Chem. Biol.">
        <title>Deciphering biosynthesis of the RNA polymerase inhibitor streptolydigin and generation of glycosylated derivatives.</title>
        <authorList>
            <person name="Olano C."/>
            <person name="Gomez C."/>
            <person name="Perez M."/>
            <person name="Palomino M."/>
            <person name="Pineda-Lucena A."/>
            <person name="Carbajo R.J."/>
            <person name="Brana A.F."/>
            <person name="Mendez C."/>
            <person name="Salas J.A."/>
        </authorList>
    </citation>
    <scope>NUCLEOTIDE SEQUENCE</scope>
    <source>
        <strain evidence="11">NRRL 2433</strain>
    </source>
</reference>
<evidence type="ECO:0000259" key="10">
    <source>
        <dbReference type="PROSITE" id="PS50850"/>
    </source>
</evidence>
<feature type="transmembrane region" description="Helical" evidence="9">
    <location>
        <begin position="294"/>
        <end position="315"/>
    </location>
</feature>
<dbReference type="InterPro" id="IPR011701">
    <property type="entry name" value="MFS"/>
</dbReference>
<proteinExistence type="predicted"/>
<dbReference type="GO" id="GO:0046677">
    <property type="term" value="P:response to antibiotic"/>
    <property type="evidence" value="ECO:0007669"/>
    <property type="project" value="UniProtKB-KW"/>
</dbReference>
<feature type="transmembrane region" description="Helical" evidence="9">
    <location>
        <begin position="73"/>
        <end position="90"/>
    </location>
</feature>
<feature type="transmembrane region" description="Helical" evidence="9">
    <location>
        <begin position="132"/>
        <end position="152"/>
    </location>
</feature>
<comment type="subcellular location">
    <subcellularLocation>
        <location evidence="1">Cell membrane</location>
        <topology evidence="1">Multi-pass membrane protein</topology>
    </subcellularLocation>
</comment>
<organism evidence="11">
    <name type="scientific">Streptomyces lydicus</name>
    <dbReference type="NCBI Taxonomy" id="47763"/>
    <lineage>
        <taxon>Bacteria</taxon>
        <taxon>Bacillati</taxon>
        <taxon>Actinomycetota</taxon>
        <taxon>Actinomycetes</taxon>
        <taxon>Kitasatosporales</taxon>
        <taxon>Streptomycetaceae</taxon>
        <taxon>Streptomyces</taxon>
    </lineage>
</organism>
<dbReference type="PROSITE" id="PS50850">
    <property type="entry name" value="MFS"/>
    <property type="match status" value="1"/>
</dbReference>